<dbReference type="PANTHER" id="PTHR42643:SF24">
    <property type="entry name" value="IONOTROPIC RECEPTOR 60A"/>
    <property type="match status" value="1"/>
</dbReference>
<evidence type="ECO:0000256" key="4">
    <source>
        <dbReference type="ARBA" id="ARBA00022989"/>
    </source>
</evidence>
<name>A0AAW1UPP6_9CUCU</name>
<dbReference type="InterPro" id="IPR052192">
    <property type="entry name" value="Insect_Ionotropic_Sensory_Rcpt"/>
</dbReference>
<feature type="transmembrane region" description="Helical" evidence="8">
    <location>
        <begin position="269"/>
        <end position="294"/>
    </location>
</feature>
<keyword evidence="7" id="KW-0325">Glycoprotein</keyword>
<comment type="subcellular location">
    <subcellularLocation>
        <location evidence="1">Cell membrane</location>
        <topology evidence="1">Multi-pass membrane protein</topology>
    </subcellularLocation>
</comment>
<reference evidence="9 10" key="1">
    <citation type="submission" date="2023-03" db="EMBL/GenBank/DDBJ databases">
        <title>Genome insight into feeding habits of ladybird beetles.</title>
        <authorList>
            <person name="Li H.-S."/>
            <person name="Huang Y.-H."/>
            <person name="Pang H."/>
        </authorList>
    </citation>
    <scope>NUCLEOTIDE SEQUENCE [LARGE SCALE GENOMIC DNA]</scope>
    <source>
        <strain evidence="9">SYSU_2023b</strain>
        <tissue evidence="9">Whole body</tissue>
    </source>
</reference>
<keyword evidence="4 8" id="KW-1133">Transmembrane helix</keyword>
<dbReference type="AlphaFoldDB" id="A0AAW1UPP6"/>
<keyword evidence="3 8" id="KW-0812">Transmembrane</keyword>
<keyword evidence="2" id="KW-1003">Cell membrane</keyword>
<dbReference type="GO" id="GO:0005886">
    <property type="term" value="C:plasma membrane"/>
    <property type="evidence" value="ECO:0007669"/>
    <property type="project" value="UniProtKB-SubCell"/>
</dbReference>
<evidence type="ECO:0000256" key="5">
    <source>
        <dbReference type="ARBA" id="ARBA00023136"/>
    </source>
</evidence>
<organism evidence="9 10">
    <name type="scientific">Henosepilachna vigintioctopunctata</name>
    <dbReference type="NCBI Taxonomy" id="420089"/>
    <lineage>
        <taxon>Eukaryota</taxon>
        <taxon>Metazoa</taxon>
        <taxon>Ecdysozoa</taxon>
        <taxon>Arthropoda</taxon>
        <taxon>Hexapoda</taxon>
        <taxon>Insecta</taxon>
        <taxon>Pterygota</taxon>
        <taxon>Neoptera</taxon>
        <taxon>Endopterygota</taxon>
        <taxon>Coleoptera</taxon>
        <taxon>Polyphaga</taxon>
        <taxon>Cucujiformia</taxon>
        <taxon>Coccinelloidea</taxon>
        <taxon>Coccinellidae</taxon>
        <taxon>Epilachninae</taxon>
        <taxon>Epilachnini</taxon>
        <taxon>Henosepilachna</taxon>
    </lineage>
</organism>
<evidence type="ECO:0000256" key="6">
    <source>
        <dbReference type="ARBA" id="ARBA00023170"/>
    </source>
</evidence>
<gene>
    <name evidence="9" type="ORF">WA026_016330</name>
</gene>
<proteinExistence type="predicted"/>
<evidence type="ECO:0000313" key="9">
    <source>
        <dbReference type="EMBL" id="KAK9881444.1"/>
    </source>
</evidence>
<keyword evidence="10" id="KW-1185">Reference proteome</keyword>
<protein>
    <submittedName>
        <fullName evidence="9">Uncharacterized protein</fullName>
    </submittedName>
</protein>
<accession>A0AAW1UPP6</accession>
<dbReference type="EMBL" id="JARQZJ010000069">
    <property type="protein sequence ID" value="KAK9881444.1"/>
    <property type="molecule type" value="Genomic_DNA"/>
</dbReference>
<evidence type="ECO:0000256" key="8">
    <source>
        <dbReference type="SAM" id="Phobius"/>
    </source>
</evidence>
<evidence type="ECO:0000256" key="3">
    <source>
        <dbReference type="ARBA" id="ARBA00022692"/>
    </source>
</evidence>
<dbReference type="PANTHER" id="PTHR42643">
    <property type="entry name" value="IONOTROPIC RECEPTOR 20A-RELATED"/>
    <property type="match status" value="1"/>
</dbReference>
<dbReference type="Proteomes" id="UP001431783">
    <property type="component" value="Unassembled WGS sequence"/>
</dbReference>
<evidence type="ECO:0000256" key="2">
    <source>
        <dbReference type="ARBA" id="ARBA00022475"/>
    </source>
</evidence>
<feature type="transmembrane region" description="Helical" evidence="8">
    <location>
        <begin position="331"/>
        <end position="351"/>
    </location>
</feature>
<comment type="caution">
    <text evidence="9">The sequence shown here is derived from an EMBL/GenBank/DDBJ whole genome shotgun (WGS) entry which is preliminary data.</text>
</comment>
<evidence type="ECO:0000256" key="7">
    <source>
        <dbReference type="ARBA" id="ARBA00023180"/>
    </source>
</evidence>
<sequence length="574" mass="67305">MISLNFSSSLSLVHCINLIVQNNTYPGDVVSLSSSGGNFDFPVVRIDYRQKLKSVLSSCDIPPKLFLIEFSTNTELTDMLWNLSFTPAYYQAPSKFLFIGTNLSSTNLHTMNFLNIFNSGFLDRSSRTLYNIHHHGAKPEMKIGGYCNENSTNFPDILKDKLSNEMNNSRITVLYRHSYIYSECIKCERPGIEIEIFQVLSNHLKLNITFILLDSESHAMNFREKKYDVIIGTLVTYPELIFDSTISYVEDNIKLFVPLPKKLPRWRLILFIFTAVTWCSFVTTLLIIVLGWFLSEMVINRMSRSRVFSETGQFFLTFFLGRRNRFRRVEIWQEILCFNIVFLSLMMNVFFNSKLTFLLYGITVYDDIRNPKDIADRHLRIGSSTSDIRHFIKTIQGLENYDKISVFNCLNVTACRNEIRHSKNMAFFYPYRQMRYMAYENDSSKHKLPLLKELKYSFYSAQIVAYFKKGNPFFSLFNRYLKYMVEGGLTQYIIEKYENKLHDDAILEDTRKLNFEHMVAPFSLLAFGLFLSFLVFLWEIRKSIPILNFSFLPVPNIRLINSGIKWVRKKYIVK</sequence>
<evidence type="ECO:0000256" key="1">
    <source>
        <dbReference type="ARBA" id="ARBA00004651"/>
    </source>
</evidence>
<feature type="transmembrane region" description="Helical" evidence="8">
    <location>
        <begin position="518"/>
        <end position="538"/>
    </location>
</feature>
<keyword evidence="5 8" id="KW-0472">Membrane</keyword>
<keyword evidence="6" id="KW-0675">Receptor</keyword>
<evidence type="ECO:0000313" key="10">
    <source>
        <dbReference type="Proteomes" id="UP001431783"/>
    </source>
</evidence>
<dbReference type="SUPFAM" id="SSF53850">
    <property type="entry name" value="Periplasmic binding protein-like II"/>
    <property type="match status" value="1"/>
</dbReference>